<name>A0A6S7FRN9_PARCT</name>
<gene>
    <name evidence="2" type="ORF">PACLA_8A003477</name>
</gene>
<reference evidence="2" key="1">
    <citation type="submission" date="2020-04" db="EMBL/GenBank/DDBJ databases">
        <authorList>
            <person name="Alioto T."/>
            <person name="Alioto T."/>
            <person name="Gomez Garrido J."/>
        </authorList>
    </citation>
    <scope>NUCLEOTIDE SEQUENCE</scope>
    <source>
        <strain evidence="2">A484AB</strain>
    </source>
</reference>
<comment type="caution">
    <text evidence="2">The sequence shown here is derived from an EMBL/GenBank/DDBJ whole genome shotgun (WGS) entry which is preliminary data.</text>
</comment>
<proteinExistence type="predicted"/>
<protein>
    <submittedName>
        <fullName evidence="2">Uncharacterized protein</fullName>
    </submittedName>
</protein>
<dbReference type="AlphaFoldDB" id="A0A6S7FRN9"/>
<dbReference type="Proteomes" id="UP001152795">
    <property type="component" value="Unassembled WGS sequence"/>
</dbReference>
<sequence>MAAINKQCNLHLCKSLPENEPVYTLMAKRYDTFIEYTRRWSTLCKYPEKTVALANSRYLELTFEQAGELYFHESFYKRYTDDLKLKRAKSAMESTPKDHGFKRLRSSTNDLAPSEKKRSNVLPLTCIICQKQLKWVTVGGKQVHDKFSQAETETAAISCYGQIHGPPLFDWNSPDGNCQERLQWLALSGKLLSLNPQDNIELTNNDIFHCLSASDEDSEPSLCDISDMPIHKTDMKNIELYHTGLAVKKSIADQSDWNINWPPTSEVISQEECAKLVPVELFNLLALVIMPQKKFHLLTPLWK</sequence>
<evidence type="ECO:0000256" key="1">
    <source>
        <dbReference type="SAM" id="MobiDB-lite"/>
    </source>
</evidence>
<evidence type="ECO:0000313" key="3">
    <source>
        <dbReference type="Proteomes" id="UP001152795"/>
    </source>
</evidence>
<evidence type="ECO:0000313" key="2">
    <source>
        <dbReference type="EMBL" id="CAB3980357.1"/>
    </source>
</evidence>
<dbReference type="EMBL" id="CACRXK020000283">
    <property type="protein sequence ID" value="CAB3980357.1"/>
    <property type="molecule type" value="Genomic_DNA"/>
</dbReference>
<accession>A0A6S7FRN9</accession>
<keyword evidence="3" id="KW-1185">Reference proteome</keyword>
<organism evidence="2 3">
    <name type="scientific">Paramuricea clavata</name>
    <name type="common">Red gorgonian</name>
    <name type="synonym">Violescent sea-whip</name>
    <dbReference type="NCBI Taxonomy" id="317549"/>
    <lineage>
        <taxon>Eukaryota</taxon>
        <taxon>Metazoa</taxon>
        <taxon>Cnidaria</taxon>
        <taxon>Anthozoa</taxon>
        <taxon>Octocorallia</taxon>
        <taxon>Malacalcyonacea</taxon>
        <taxon>Plexauridae</taxon>
        <taxon>Paramuricea</taxon>
    </lineage>
</organism>
<feature type="region of interest" description="Disordered" evidence="1">
    <location>
        <begin position="94"/>
        <end position="115"/>
    </location>
</feature>